<sequence>MSSRPIPHSRIFVTGFARGLSVIEAFGAGHKSLSVADAAQRTGLDRAVVRRLLLTLAGLGYARIDGKQFELTGKVLRLGYSYLAASALDVTLQPYLAELSAEIGEAVSVSVLDGNDVVFVARSEQPGNRVAFVVSMGMRLPAYASASGRVLMSALADSEVSARLRGTRRDKRTPATVVGERELVKLVRQARSDGHAVSWEELEEGLVGIAVPLGNRGGTMVASLNTNTNAVRAQARQRVQRMLPRLKAMARRVAEVLP</sequence>
<name>A0A512NJ56_9HYPH</name>
<gene>
    <name evidence="6" type="ORF">RSO01_61530</name>
</gene>
<keyword evidence="2" id="KW-0238">DNA-binding</keyword>
<dbReference type="GO" id="GO:0003700">
    <property type="term" value="F:DNA-binding transcription factor activity"/>
    <property type="evidence" value="ECO:0007669"/>
    <property type="project" value="TreeGrafter"/>
</dbReference>
<dbReference type="SUPFAM" id="SSF46785">
    <property type="entry name" value="Winged helix' DNA-binding domain"/>
    <property type="match status" value="1"/>
</dbReference>
<dbReference type="PROSITE" id="PS51078">
    <property type="entry name" value="ICLR_ED"/>
    <property type="match status" value="1"/>
</dbReference>
<dbReference type="InterPro" id="IPR036390">
    <property type="entry name" value="WH_DNA-bd_sf"/>
</dbReference>
<dbReference type="PROSITE" id="PS51077">
    <property type="entry name" value="HTH_ICLR"/>
    <property type="match status" value="1"/>
</dbReference>
<dbReference type="RefSeq" id="WP_170303482.1">
    <property type="nucleotide sequence ID" value="NZ_BKAJ01000115.1"/>
</dbReference>
<comment type="caution">
    <text evidence="6">The sequence shown here is derived from an EMBL/GenBank/DDBJ whole genome shotgun (WGS) entry which is preliminary data.</text>
</comment>
<evidence type="ECO:0000313" key="7">
    <source>
        <dbReference type="Proteomes" id="UP000321058"/>
    </source>
</evidence>
<dbReference type="SUPFAM" id="SSF55781">
    <property type="entry name" value="GAF domain-like"/>
    <property type="match status" value="1"/>
</dbReference>
<proteinExistence type="predicted"/>
<evidence type="ECO:0000313" key="6">
    <source>
        <dbReference type="EMBL" id="GEP58987.1"/>
    </source>
</evidence>
<dbReference type="InterPro" id="IPR014757">
    <property type="entry name" value="Tscrpt_reg_IclR_C"/>
</dbReference>
<dbReference type="InterPro" id="IPR050707">
    <property type="entry name" value="HTH_MetabolicPath_Reg"/>
</dbReference>
<dbReference type="Proteomes" id="UP000321058">
    <property type="component" value="Unassembled WGS sequence"/>
</dbReference>
<dbReference type="Gene3D" id="3.30.450.40">
    <property type="match status" value="1"/>
</dbReference>
<dbReference type="GO" id="GO:0003677">
    <property type="term" value="F:DNA binding"/>
    <property type="evidence" value="ECO:0007669"/>
    <property type="project" value="UniProtKB-KW"/>
</dbReference>
<dbReference type="Pfam" id="PF01614">
    <property type="entry name" value="IclR_C"/>
    <property type="match status" value="1"/>
</dbReference>
<dbReference type="Gene3D" id="1.10.10.10">
    <property type="entry name" value="Winged helix-like DNA-binding domain superfamily/Winged helix DNA-binding domain"/>
    <property type="match status" value="1"/>
</dbReference>
<protein>
    <submittedName>
        <fullName evidence="6">IclR family transcriptional regulator</fullName>
    </submittedName>
</protein>
<organism evidence="6 7">
    <name type="scientific">Reyranella soli</name>
    <dbReference type="NCBI Taxonomy" id="1230389"/>
    <lineage>
        <taxon>Bacteria</taxon>
        <taxon>Pseudomonadati</taxon>
        <taxon>Pseudomonadota</taxon>
        <taxon>Alphaproteobacteria</taxon>
        <taxon>Hyphomicrobiales</taxon>
        <taxon>Reyranellaceae</taxon>
        <taxon>Reyranella</taxon>
    </lineage>
</organism>
<evidence type="ECO:0000259" key="5">
    <source>
        <dbReference type="PROSITE" id="PS51078"/>
    </source>
</evidence>
<evidence type="ECO:0000256" key="1">
    <source>
        <dbReference type="ARBA" id="ARBA00023015"/>
    </source>
</evidence>
<dbReference type="Pfam" id="PF09339">
    <property type="entry name" value="HTH_IclR"/>
    <property type="match status" value="1"/>
</dbReference>
<dbReference type="PANTHER" id="PTHR30136">
    <property type="entry name" value="HELIX-TURN-HELIX TRANSCRIPTIONAL REGULATOR, ICLR FAMILY"/>
    <property type="match status" value="1"/>
</dbReference>
<dbReference type="AlphaFoldDB" id="A0A512NJ56"/>
<dbReference type="GO" id="GO:0045892">
    <property type="term" value="P:negative regulation of DNA-templated transcription"/>
    <property type="evidence" value="ECO:0007669"/>
    <property type="project" value="TreeGrafter"/>
</dbReference>
<dbReference type="InterPro" id="IPR036388">
    <property type="entry name" value="WH-like_DNA-bd_sf"/>
</dbReference>
<dbReference type="InterPro" id="IPR029016">
    <property type="entry name" value="GAF-like_dom_sf"/>
</dbReference>
<feature type="domain" description="IclR-ED" evidence="5">
    <location>
        <begin position="74"/>
        <end position="258"/>
    </location>
</feature>
<evidence type="ECO:0000259" key="4">
    <source>
        <dbReference type="PROSITE" id="PS51077"/>
    </source>
</evidence>
<feature type="domain" description="HTH iclR-type" evidence="4">
    <location>
        <begin position="13"/>
        <end position="80"/>
    </location>
</feature>
<evidence type="ECO:0000256" key="3">
    <source>
        <dbReference type="ARBA" id="ARBA00023163"/>
    </source>
</evidence>
<keyword evidence="3" id="KW-0804">Transcription</keyword>
<dbReference type="PANTHER" id="PTHR30136:SF34">
    <property type="entry name" value="TRANSCRIPTIONAL REGULATOR"/>
    <property type="match status" value="1"/>
</dbReference>
<keyword evidence="1" id="KW-0805">Transcription regulation</keyword>
<dbReference type="InterPro" id="IPR005471">
    <property type="entry name" value="Tscrpt_reg_IclR_N"/>
</dbReference>
<evidence type="ECO:0000256" key="2">
    <source>
        <dbReference type="ARBA" id="ARBA00023125"/>
    </source>
</evidence>
<accession>A0A512NJ56</accession>
<dbReference type="SMART" id="SM00346">
    <property type="entry name" value="HTH_ICLR"/>
    <property type="match status" value="1"/>
</dbReference>
<keyword evidence="7" id="KW-1185">Reference proteome</keyword>
<reference evidence="6 7" key="1">
    <citation type="submission" date="2019-07" db="EMBL/GenBank/DDBJ databases">
        <title>Whole genome shotgun sequence of Reyranella soli NBRC 108950.</title>
        <authorList>
            <person name="Hosoyama A."/>
            <person name="Uohara A."/>
            <person name="Ohji S."/>
            <person name="Ichikawa N."/>
        </authorList>
    </citation>
    <scope>NUCLEOTIDE SEQUENCE [LARGE SCALE GENOMIC DNA]</scope>
    <source>
        <strain evidence="6 7">NBRC 108950</strain>
    </source>
</reference>
<dbReference type="EMBL" id="BKAJ01000115">
    <property type="protein sequence ID" value="GEP58987.1"/>
    <property type="molecule type" value="Genomic_DNA"/>
</dbReference>